<protein>
    <submittedName>
        <fullName evidence="1">7-cyano-7-deazaguanine synthase (Queuosine biosynthesis)</fullName>
    </submittedName>
</protein>
<gene>
    <name evidence="1" type="ORF">SAMN02745244_00474</name>
</gene>
<keyword evidence="2" id="KW-1185">Reference proteome</keyword>
<dbReference type="SUPFAM" id="SSF52402">
    <property type="entry name" value="Adenine nucleotide alpha hydrolases-like"/>
    <property type="match status" value="1"/>
</dbReference>
<evidence type="ECO:0000313" key="2">
    <source>
        <dbReference type="Proteomes" id="UP000184512"/>
    </source>
</evidence>
<sequence>MEQFDLRFQVPSAVTRKAAGNNFYWPAGGAGTFNTSLGPRLGKLGPVRRENVELFRLAAMVYAADRSVPRRVGKVNWTRRDISLIVPVHDPEPWNAIVTELQDLLGFLSGDSWGLRFRTSRVPREDVTPNSYPDVQRVVLMSGGADSAAGALLARTRPEQHLLVSHVGATSISPIQRDIAGRIRELYPDEAIQHHEQVVFTRRKEQPGGHRFRNENSTRTRSFLFLALGLAFASVNEVELWIPENGFASLNPPLGPDQLGSLSTRTTHPWFLAELSRLVGLAGGWGTLSNPFATHTKGEMFRWLADEIGDESASELLSATNSCAFTNRRWLGVSATDHCGTCFGCLVRRASFAASHLADRSNYVIDAPPNDSAKTQLEKASVLPSIRGFVARGVRVSDIAAMRPPHGYSAGDARDLCIRGAHELETLT</sequence>
<dbReference type="Proteomes" id="UP000184512">
    <property type="component" value="Unassembled WGS sequence"/>
</dbReference>
<proteinExistence type="predicted"/>
<reference evidence="2" key="1">
    <citation type="submission" date="2016-11" db="EMBL/GenBank/DDBJ databases">
        <authorList>
            <person name="Varghese N."/>
            <person name="Submissions S."/>
        </authorList>
    </citation>
    <scope>NUCLEOTIDE SEQUENCE [LARGE SCALE GENOMIC DNA]</scope>
    <source>
        <strain evidence="2">DSM 12906</strain>
    </source>
</reference>
<dbReference type="RefSeq" id="WP_073185956.1">
    <property type="nucleotide sequence ID" value="NZ_FQZG01000007.1"/>
</dbReference>
<dbReference type="AlphaFoldDB" id="A0A1M6BLE3"/>
<dbReference type="Gene3D" id="3.40.50.620">
    <property type="entry name" value="HUPs"/>
    <property type="match status" value="1"/>
</dbReference>
<dbReference type="InterPro" id="IPR014729">
    <property type="entry name" value="Rossmann-like_a/b/a_fold"/>
</dbReference>
<dbReference type="EMBL" id="FQZG01000007">
    <property type="protein sequence ID" value="SHI49539.1"/>
    <property type="molecule type" value="Genomic_DNA"/>
</dbReference>
<name>A0A1M6BLE3_9ACTN</name>
<organism evidence="1 2">
    <name type="scientific">Tessaracoccus bendigoensis DSM 12906</name>
    <dbReference type="NCBI Taxonomy" id="1123357"/>
    <lineage>
        <taxon>Bacteria</taxon>
        <taxon>Bacillati</taxon>
        <taxon>Actinomycetota</taxon>
        <taxon>Actinomycetes</taxon>
        <taxon>Propionibacteriales</taxon>
        <taxon>Propionibacteriaceae</taxon>
        <taxon>Tessaracoccus</taxon>
    </lineage>
</organism>
<dbReference type="OrthoDB" id="9789567at2"/>
<evidence type="ECO:0000313" key="1">
    <source>
        <dbReference type="EMBL" id="SHI49539.1"/>
    </source>
</evidence>
<accession>A0A1M6BLE3</accession>
<dbReference type="STRING" id="1123357.SAMN02745244_00474"/>